<proteinExistence type="predicted"/>
<accession>A0A2T6KC34</accession>
<dbReference type="EMBL" id="QBUD01000010">
    <property type="protein sequence ID" value="PUB12418.1"/>
    <property type="molecule type" value="Genomic_DNA"/>
</dbReference>
<name>A0A2T6KC34_9RHOB</name>
<gene>
    <name evidence="1" type="ORF">C8N45_11057</name>
</gene>
<evidence type="ECO:0000313" key="2">
    <source>
        <dbReference type="Proteomes" id="UP000244523"/>
    </source>
</evidence>
<protein>
    <submittedName>
        <fullName evidence="1">Phage protein D</fullName>
    </submittedName>
</protein>
<dbReference type="OrthoDB" id="4821150at2"/>
<dbReference type="SUPFAM" id="SSF69279">
    <property type="entry name" value="Phage tail proteins"/>
    <property type="match status" value="1"/>
</dbReference>
<dbReference type="Proteomes" id="UP000244523">
    <property type="component" value="Unassembled WGS sequence"/>
</dbReference>
<evidence type="ECO:0000313" key="1">
    <source>
        <dbReference type="EMBL" id="PUB12418.1"/>
    </source>
</evidence>
<sequence length="336" mass="36422">MLSPSYRITIGDQRVDMGAEPLASTFVKINVRRDMAPLLDRFDLTVARVGALAPARGDDAVIALGFIGEDQEPVTVMTGVVDEVDAGPERVRIAGFGAGSLLSRSRTNQTFRDKSAGDILRELAASDNITVARTGQSEVLPYYVADARRSRFQHITELAYLSGFDLYADTDNALICEAFGNGQQVHPLSHGRDVLDYRVERTMAHANRVEAWGESPGSSAGAESWSWLAKDGAPQRGTAGSGDPLVLLEHSALRTAEAAQRAADAQLARLLNRRLRGYVTILGYPPVQLGDAIRLEDMPDDDLNATFQVRGLRHRIDKAAGFLTEVRFQSIGGTAT</sequence>
<comment type="caution">
    <text evidence="1">The sequence shown here is derived from an EMBL/GenBank/DDBJ whole genome shotgun (WGS) entry which is preliminary data.</text>
</comment>
<reference evidence="1 2" key="1">
    <citation type="submission" date="2018-04" db="EMBL/GenBank/DDBJ databases">
        <title>Genomic Encyclopedia of Archaeal and Bacterial Type Strains, Phase II (KMG-II): from individual species to whole genera.</title>
        <authorList>
            <person name="Goeker M."/>
        </authorList>
    </citation>
    <scope>NUCLEOTIDE SEQUENCE [LARGE SCALE GENOMIC DNA]</scope>
    <source>
        <strain evidence="1 2">DSM 29955</strain>
    </source>
</reference>
<keyword evidence="2" id="KW-1185">Reference proteome</keyword>
<dbReference type="AlphaFoldDB" id="A0A2T6KC34"/>
<organism evidence="1 2">
    <name type="scientific">Yoonia sediminilitoris</name>
    <dbReference type="NCBI Taxonomy" id="1286148"/>
    <lineage>
        <taxon>Bacteria</taxon>
        <taxon>Pseudomonadati</taxon>
        <taxon>Pseudomonadota</taxon>
        <taxon>Alphaproteobacteria</taxon>
        <taxon>Rhodobacterales</taxon>
        <taxon>Paracoccaceae</taxon>
        <taxon>Yoonia</taxon>
    </lineage>
</organism>